<dbReference type="GO" id="GO:0004252">
    <property type="term" value="F:serine-type endopeptidase activity"/>
    <property type="evidence" value="ECO:0007669"/>
    <property type="project" value="InterPro"/>
</dbReference>
<keyword evidence="5" id="KW-1185">Reference proteome</keyword>
<sequence length="510" mass="55180">MFRFMLLLLCAAALALPANLRAEPQDIAAAARGVVRVVVIGSDGEQIFPISHGTGFAVSPTRIVTNAHVVSEALADDSLRIGVVTSEGDDAVYAKTVAVSRRNDLALIELTGDLRLPPLTIAGGVPADSGEVTAVGYPMNVDRAQGLQIGDIFRSQPPVTARGFLSGARPSREFDTILHTAPIARGNSGGPLLDACGRVLGVNSFGADSGGSDAEFFFAVSTRELLPFLRENNVDLRVNALPCRSMAELDASEQDRQERLRAAQRAEQETRARTQRERRERIGLEAEQSVLEDRENAIALAFLLVLGGWSAASYAVYCKRRGREDKRIYIASGIAGAAFLAALVAWFSRPGLGEIDKRIAQALTQGQNEDDVAQMTSEGMQKLVCTLDVARSRVTSAETDDITLEWSEDGCVNGRTQYGLAGGTWSRVFVPNGEAAVSVNRFDPDTLTFRTDRYLLNRAQMSEARAQRRSYTPPKCKTENAASLLGEMQSSVTGKLPERANERLVYQCSP</sequence>
<organism evidence="4 5">
    <name type="scientific">Qipengyuania atrilutea</name>
    <dbReference type="NCBI Taxonomy" id="2744473"/>
    <lineage>
        <taxon>Bacteria</taxon>
        <taxon>Pseudomonadati</taxon>
        <taxon>Pseudomonadota</taxon>
        <taxon>Alphaproteobacteria</taxon>
        <taxon>Sphingomonadales</taxon>
        <taxon>Erythrobacteraceae</taxon>
        <taxon>Qipengyuania</taxon>
    </lineage>
</organism>
<feature type="signal peptide" evidence="3">
    <location>
        <begin position="1"/>
        <end position="22"/>
    </location>
</feature>
<comment type="caution">
    <text evidence="4">The sequence shown here is derived from an EMBL/GenBank/DDBJ whole genome shotgun (WGS) entry which is preliminary data.</text>
</comment>
<keyword evidence="2" id="KW-0472">Membrane</keyword>
<feature type="chain" id="PRO_5032843026" evidence="3">
    <location>
        <begin position="23"/>
        <end position="510"/>
    </location>
</feature>
<evidence type="ECO:0000256" key="2">
    <source>
        <dbReference type="SAM" id="Phobius"/>
    </source>
</evidence>
<dbReference type="EMBL" id="JABWGV010000001">
    <property type="protein sequence ID" value="NVD43645.1"/>
    <property type="molecule type" value="Genomic_DNA"/>
</dbReference>
<keyword evidence="3" id="KW-0732">Signal</keyword>
<evidence type="ECO:0000256" key="1">
    <source>
        <dbReference type="SAM" id="MobiDB-lite"/>
    </source>
</evidence>
<feature type="compositionally biased region" description="Basic and acidic residues" evidence="1">
    <location>
        <begin position="253"/>
        <end position="276"/>
    </location>
</feature>
<feature type="transmembrane region" description="Helical" evidence="2">
    <location>
        <begin position="328"/>
        <end position="348"/>
    </location>
</feature>
<accession>A0A850H3J7</accession>
<protein>
    <submittedName>
        <fullName evidence="4">Trypsin-like peptidase domain-containing protein</fullName>
    </submittedName>
</protein>
<dbReference type="InterPro" id="IPR001940">
    <property type="entry name" value="Peptidase_S1C"/>
</dbReference>
<keyword evidence="2" id="KW-0812">Transmembrane</keyword>
<dbReference type="AlphaFoldDB" id="A0A850H3J7"/>
<dbReference type="Gene3D" id="2.40.10.10">
    <property type="entry name" value="Trypsin-like serine proteases"/>
    <property type="match status" value="2"/>
</dbReference>
<dbReference type="PRINTS" id="PR00834">
    <property type="entry name" value="PROTEASES2C"/>
</dbReference>
<feature type="transmembrane region" description="Helical" evidence="2">
    <location>
        <begin position="297"/>
        <end position="316"/>
    </location>
</feature>
<dbReference type="InterPro" id="IPR043504">
    <property type="entry name" value="Peptidase_S1_PA_chymotrypsin"/>
</dbReference>
<proteinExistence type="predicted"/>
<evidence type="ECO:0000313" key="5">
    <source>
        <dbReference type="Proteomes" id="UP000561438"/>
    </source>
</evidence>
<dbReference type="RefSeq" id="WP_176265961.1">
    <property type="nucleotide sequence ID" value="NZ_JABWGV010000001.1"/>
</dbReference>
<dbReference type="PANTHER" id="PTHR43019:SF23">
    <property type="entry name" value="PROTEASE DO-LIKE 5, CHLOROPLASTIC"/>
    <property type="match status" value="1"/>
</dbReference>
<dbReference type="PANTHER" id="PTHR43019">
    <property type="entry name" value="SERINE ENDOPROTEASE DEGS"/>
    <property type="match status" value="1"/>
</dbReference>
<feature type="region of interest" description="Disordered" evidence="1">
    <location>
        <begin position="252"/>
        <end position="276"/>
    </location>
</feature>
<dbReference type="SUPFAM" id="SSF50494">
    <property type="entry name" value="Trypsin-like serine proteases"/>
    <property type="match status" value="1"/>
</dbReference>
<keyword evidence="2" id="KW-1133">Transmembrane helix</keyword>
<dbReference type="Proteomes" id="UP000561438">
    <property type="component" value="Unassembled WGS sequence"/>
</dbReference>
<dbReference type="InterPro" id="IPR009003">
    <property type="entry name" value="Peptidase_S1_PA"/>
</dbReference>
<name>A0A850H3J7_9SPHN</name>
<reference evidence="4 5" key="1">
    <citation type="submission" date="2020-06" db="EMBL/GenBank/DDBJ databases">
        <title>Altererythrobacter sp. HHU K3-1.</title>
        <authorList>
            <person name="Zhang D."/>
            <person name="Xue H."/>
        </authorList>
    </citation>
    <scope>NUCLEOTIDE SEQUENCE [LARGE SCALE GENOMIC DNA]</scope>
    <source>
        <strain evidence="4 5">HHU K3-1</strain>
    </source>
</reference>
<gene>
    <name evidence="4" type="ORF">HUV48_01265</name>
</gene>
<evidence type="ECO:0000256" key="3">
    <source>
        <dbReference type="SAM" id="SignalP"/>
    </source>
</evidence>
<dbReference type="GO" id="GO:0006508">
    <property type="term" value="P:proteolysis"/>
    <property type="evidence" value="ECO:0007669"/>
    <property type="project" value="InterPro"/>
</dbReference>
<evidence type="ECO:0000313" key="4">
    <source>
        <dbReference type="EMBL" id="NVD43645.1"/>
    </source>
</evidence>
<dbReference type="Pfam" id="PF13365">
    <property type="entry name" value="Trypsin_2"/>
    <property type="match status" value="1"/>
</dbReference>